<evidence type="ECO:0008006" key="10">
    <source>
        <dbReference type="Google" id="ProtNLM"/>
    </source>
</evidence>
<protein>
    <recommendedName>
        <fullName evidence="10">Rx N-terminal domain-containing protein</fullName>
    </recommendedName>
</protein>
<dbReference type="EMBL" id="JAVXUP010002282">
    <property type="protein sequence ID" value="KAK3004265.1"/>
    <property type="molecule type" value="Genomic_DNA"/>
</dbReference>
<dbReference type="Pfam" id="PF18052">
    <property type="entry name" value="Rx_N"/>
    <property type="match status" value="1"/>
</dbReference>
<dbReference type="PANTHER" id="PTHR47186">
    <property type="entry name" value="LEUCINE-RICH REPEAT-CONTAINING PROTEIN 57"/>
    <property type="match status" value="1"/>
</dbReference>
<dbReference type="SUPFAM" id="SSF52058">
    <property type="entry name" value="L domain-like"/>
    <property type="match status" value="1"/>
</dbReference>
<sequence length="264" mass="29933">MVVTEIFISALVTVLFEKLASGELLNLARRQGIYSHIETWSLTLEKVEAVLGEAEEKQIMDKSVNKWLEQLQDLAYDLDDILDELATEALGRKLMQERLAIRLLFVMNTKSSKDLRLSIELLIFGLSCHYQFCRPRQTLALRCCKELAKLPKNTGNLINLRHLDIAGTSQLKEMPLGIGKLTSLQTLSKIVLDRSGGLRVNELRGLSNLRGALSIIGLHSVMKVQDAMEANLLRKQGLDKLEMEWSRVLMVLEIKGLKRKYLTF</sequence>
<keyword evidence="4" id="KW-0175">Coiled coil</keyword>
<evidence type="ECO:0000256" key="2">
    <source>
        <dbReference type="ARBA" id="ARBA00022741"/>
    </source>
</evidence>
<dbReference type="InterPro" id="IPR056789">
    <property type="entry name" value="LRR_R13L1-DRL21"/>
</dbReference>
<comment type="caution">
    <text evidence="8">The sequence shown here is derived from an EMBL/GenBank/DDBJ whole genome shotgun (WGS) entry which is preliminary data.</text>
</comment>
<evidence type="ECO:0000313" key="8">
    <source>
        <dbReference type="EMBL" id="KAK3004265.1"/>
    </source>
</evidence>
<evidence type="ECO:0000256" key="3">
    <source>
        <dbReference type="ARBA" id="ARBA00022821"/>
    </source>
</evidence>
<dbReference type="PANTHER" id="PTHR47186:SF42">
    <property type="entry name" value="DISEASE RESISTANCE RPP13-LIKE PROTEIN 1"/>
    <property type="match status" value="1"/>
</dbReference>
<evidence type="ECO:0000313" key="9">
    <source>
        <dbReference type="Proteomes" id="UP001188597"/>
    </source>
</evidence>
<dbReference type="Proteomes" id="UP001188597">
    <property type="component" value="Unassembled WGS sequence"/>
</dbReference>
<dbReference type="Gene3D" id="1.20.5.4130">
    <property type="match status" value="1"/>
</dbReference>
<evidence type="ECO:0000259" key="6">
    <source>
        <dbReference type="Pfam" id="PF18052"/>
    </source>
</evidence>
<keyword evidence="5" id="KW-0732">Signal</keyword>
<dbReference type="Gene3D" id="3.80.10.10">
    <property type="entry name" value="Ribonuclease Inhibitor"/>
    <property type="match status" value="1"/>
</dbReference>
<feature type="coiled-coil region" evidence="4">
    <location>
        <begin position="37"/>
        <end position="88"/>
    </location>
</feature>
<keyword evidence="3" id="KW-0611">Plant defense</keyword>
<reference evidence="8" key="1">
    <citation type="submission" date="2022-12" db="EMBL/GenBank/DDBJ databases">
        <title>Draft genome assemblies for two species of Escallonia (Escalloniales).</title>
        <authorList>
            <person name="Chanderbali A."/>
            <person name="Dervinis C."/>
            <person name="Anghel I."/>
            <person name="Soltis D."/>
            <person name="Soltis P."/>
            <person name="Zapata F."/>
        </authorList>
    </citation>
    <scope>NUCLEOTIDE SEQUENCE</scope>
    <source>
        <strain evidence="8">UCBG64.0493</strain>
        <tissue evidence="8">Leaf</tissue>
    </source>
</reference>
<dbReference type="GO" id="GO:0006952">
    <property type="term" value="P:defense response"/>
    <property type="evidence" value="ECO:0007669"/>
    <property type="project" value="UniProtKB-KW"/>
</dbReference>
<dbReference type="InterPro" id="IPR032675">
    <property type="entry name" value="LRR_dom_sf"/>
</dbReference>
<keyword evidence="1" id="KW-0677">Repeat</keyword>
<dbReference type="AlphaFoldDB" id="A0AA88VC13"/>
<keyword evidence="2" id="KW-0547">Nucleotide-binding</keyword>
<feature type="domain" description="Disease resistance N-terminal" evidence="6">
    <location>
        <begin position="7"/>
        <end position="96"/>
    </location>
</feature>
<feature type="chain" id="PRO_5041695929" description="Rx N-terminal domain-containing protein" evidence="5">
    <location>
        <begin position="23"/>
        <end position="264"/>
    </location>
</feature>
<evidence type="ECO:0000256" key="4">
    <source>
        <dbReference type="SAM" id="Coils"/>
    </source>
</evidence>
<keyword evidence="9" id="KW-1185">Reference proteome</keyword>
<proteinExistence type="predicted"/>
<accession>A0AA88VC13</accession>
<dbReference type="GO" id="GO:0000166">
    <property type="term" value="F:nucleotide binding"/>
    <property type="evidence" value="ECO:0007669"/>
    <property type="project" value="UniProtKB-KW"/>
</dbReference>
<evidence type="ECO:0000256" key="1">
    <source>
        <dbReference type="ARBA" id="ARBA00022737"/>
    </source>
</evidence>
<evidence type="ECO:0000259" key="7">
    <source>
        <dbReference type="Pfam" id="PF25019"/>
    </source>
</evidence>
<dbReference type="Pfam" id="PF25019">
    <property type="entry name" value="LRR_R13L1-DRL21"/>
    <property type="match status" value="1"/>
</dbReference>
<evidence type="ECO:0000256" key="5">
    <source>
        <dbReference type="SAM" id="SignalP"/>
    </source>
</evidence>
<feature type="domain" description="R13L1/DRL21-like LRR repeat region" evidence="7">
    <location>
        <begin position="201"/>
        <end position="247"/>
    </location>
</feature>
<dbReference type="InterPro" id="IPR041118">
    <property type="entry name" value="Rx_N"/>
</dbReference>
<organism evidence="8 9">
    <name type="scientific">Escallonia herrerae</name>
    <dbReference type="NCBI Taxonomy" id="1293975"/>
    <lineage>
        <taxon>Eukaryota</taxon>
        <taxon>Viridiplantae</taxon>
        <taxon>Streptophyta</taxon>
        <taxon>Embryophyta</taxon>
        <taxon>Tracheophyta</taxon>
        <taxon>Spermatophyta</taxon>
        <taxon>Magnoliopsida</taxon>
        <taxon>eudicotyledons</taxon>
        <taxon>Gunneridae</taxon>
        <taxon>Pentapetalae</taxon>
        <taxon>asterids</taxon>
        <taxon>campanulids</taxon>
        <taxon>Escalloniales</taxon>
        <taxon>Escalloniaceae</taxon>
        <taxon>Escallonia</taxon>
    </lineage>
</organism>
<name>A0AA88VC13_9ASTE</name>
<feature type="signal peptide" evidence="5">
    <location>
        <begin position="1"/>
        <end position="22"/>
    </location>
</feature>
<gene>
    <name evidence="8" type="ORF">RJ639_017873</name>
</gene>